<evidence type="ECO:0000256" key="3">
    <source>
        <dbReference type="ARBA" id="ARBA00022723"/>
    </source>
</evidence>
<evidence type="ECO:0000256" key="2">
    <source>
        <dbReference type="ARBA" id="ARBA00022500"/>
    </source>
</evidence>
<reference evidence="11 12" key="1">
    <citation type="journal article" date="2013" name="PLoS ONE">
        <title>Identification and characterization of three novel lipases belonging to families II and V from Anaerovibrio lipolyticus 5ST.</title>
        <authorList>
            <person name="Prive F."/>
            <person name="Kaderbhai N.N."/>
            <person name="Girdwood S."/>
            <person name="Worgan H.J."/>
            <person name="Pinloche E."/>
            <person name="Scollan N.D."/>
            <person name="Huws S.A."/>
            <person name="Newbold C.J."/>
        </authorList>
    </citation>
    <scope>NUCLEOTIDE SEQUENCE [LARGE SCALE GENOMIC DNA]</scope>
    <source>
        <strain evidence="11 12">5S</strain>
    </source>
</reference>
<dbReference type="STRING" id="82374.NZ47_07485"/>
<evidence type="ECO:0008006" key="13">
    <source>
        <dbReference type="Google" id="ProtNLM"/>
    </source>
</evidence>
<dbReference type="Gene3D" id="1.10.287.950">
    <property type="entry name" value="Methyl-accepting chemotaxis protein"/>
    <property type="match status" value="1"/>
</dbReference>
<dbReference type="InterPro" id="IPR004108">
    <property type="entry name" value="Fe_hydrogenase_lsu_C"/>
</dbReference>
<sequence length="610" mass="68141">MGIIFTHEDKCTGCNKCIKACPVDFANEVYITEDGKRKIHVDDNYCLHCGACMKVCDHGARDYVDDTEKFFADLAAGKSISILAAPATLVNFQDAGKLFGWLKSKGVKHFYDVSLGADITTWAYLRAIEKDHLKSVIAQPCPSIVNYCERYIPEILSSLSPIQSPLMCMAVYLRKYMNVTDNLAFLSPCVAKINEINDPNNHNLVQYNVTLRKLQEFIDRERVQLHSFSPVGFEGMESGIGHTYSRPGGLTENLRITKPDIWVRQIESPTQAFPYLRQYLQRKKAGKPLPEVIDILNCTHGCNRGPGTCQNVDLDDIDLETNKRKQKKTASQVKQTEHGTEYAPFTYFDQHLKLEDFRRKYTPKDVHGFATDRDLDAVFNSLNKTTAESRKINCFACGYGSCERFAQAVKAGKNVPDSCIDYERKRVLKAEKEQQKALISDKVLSIVDAVKQIAATSSDNIQHVNEISSQIDVLMKSSQQLNSSTEIVANRIDDFSTSYKNIMKIAGQTNLLALNAAIEAAHAGDAGRGFAVVAEEVRKLAQESNETVQETQKSQQLVAKEVGGMTDISHQVREKVQVISDVIQHISETTQQVSTQCQKVANDATSIINE</sequence>
<keyword evidence="1" id="KW-0004">4Fe-4S</keyword>
<dbReference type="Gene3D" id="1.10.15.40">
    <property type="entry name" value="Electron transport complex subunit B, putative Fe-S cluster"/>
    <property type="match status" value="1"/>
</dbReference>
<keyword evidence="5" id="KW-0411">Iron-sulfur</keyword>
<evidence type="ECO:0000259" key="8">
    <source>
        <dbReference type="PROSITE" id="PS50111"/>
    </source>
</evidence>
<dbReference type="GO" id="GO:0005886">
    <property type="term" value="C:plasma membrane"/>
    <property type="evidence" value="ECO:0007669"/>
    <property type="project" value="TreeGrafter"/>
</dbReference>
<dbReference type="EMBL" id="JSCE01000153">
    <property type="protein sequence ID" value="KHM51996.1"/>
    <property type="molecule type" value="Genomic_DNA"/>
</dbReference>
<dbReference type="PRINTS" id="PR00260">
    <property type="entry name" value="CHEMTRNSDUCR"/>
</dbReference>
<dbReference type="Pfam" id="PF00015">
    <property type="entry name" value="MCPsignal"/>
    <property type="match status" value="1"/>
</dbReference>
<proteinExistence type="inferred from homology"/>
<dbReference type="PANTHER" id="PTHR43531:SF11">
    <property type="entry name" value="METHYL-ACCEPTING CHEMOTAXIS PROTEIN 3"/>
    <property type="match status" value="1"/>
</dbReference>
<dbReference type="InterPro" id="IPR004089">
    <property type="entry name" value="MCPsignal_dom"/>
</dbReference>
<comment type="caution">
    <text evidence="11">The sequence shown here is derived from an EMBL/GenBank/DDBJ whole genome shotgun (WGS) entry which is preliminary data.</text>
</comment>
<dbReference type="Pfam" id="PF02906">
    <property type="entry name" value="Fe_hyd_lg_C"/>
    <property type="match status" value="1"/>
</dbReference>
<dbReference type="PROSITE" id="PS51656">
    <property type="entry name" value="4FE4S"/>
    <property type="match status" value="1"/>
</dbReference>
<keyword evidence="7" id="KW-0807">Transducer</keyword>
<keyword evidence="2" id="KW-0145">Chemotaxis</keyword>
<dbReference type="PANTHER" id="PTHR43531">
    <property type="entry name" value="PROTEIN ICFG"/>
    <property type="match status" value="1"/>
</dbReference>
<keyword evidence="12" id="KW-1185">Reference proteome</keyword>
<evidence type="ECO:0000313" key="12">
    <source>
        <dbReference type="Proteomes" id="UP000030993"/>
    </source>
</evidence>
<evidence type="ECO:0000256" key="7">
    <source>
        <dbReference type="PROSITE-ProRule" id="PRU00284"/>
    </source>
</evidence>
<feature type="domain" description="4Fe-4S ferredoxin-type" evidence="9">
    <location>
        <begin position="2"/>
        <end position="31"/>
    </location>
</feature>
<evidence type="ECO:0000256" key="5">
    <source>
        <dbReference type="ARBA" id="ARBA00023014"/>
    </source>
</evidence>
<dbReference type="GO" id="GO:0046872">
    <property type="term" value="F:metal ion binding"/>
    <property type="evidence" value="ECO:0007669"/>
    <property type="project" value="UniProtKB-KW"/>
</dbReference>
<dbReference type="PROSITE" id="PS51379">
    <property type="entry name" value="4FE4S_FER_2"/>
    <property type="match status" value="2"/>
</dbReference>
<dbReference type="GO" id="GO:0006935">
    <property type="term" value="P:chemotaxis"/>
    <property type="evidence" value="ECO:0007669"/>
    <property type="project" value="UniProtKB-KW"/>
</dbReference>
<dbReference type="GO" id="GO:0004888">
    <property type="term" value="F:transmembrane signaling receptor activity"/>
    <property type="evidence" value="ECO:0007669"/>
    <property type="project" value="InterPro"/>
</dbReference>
<name>A0A0B2JZF6_9FIRM</name>
<dbReference type="Proteomes" id="UP000030993">
    <property type="component" value="Unassembled WGS sequence"/>
</dbReference>
<evidence type="ECO:0000256" key="1">
    <source>
        <dbReference type="ARBA" id="ARBA00022485"/>
    </source>
</evidence>
<dbReference type="InterPro" id="IPR017896">
    <property type="entry name" value="4Fe4S_Fe-S-bd"/>
</dbReference>
<protein>
    <recommendedName>
        <fullName evidence="13">Chemotaxis protein</fullName>
    </recommendedName>
</protein>
<dbReference type="AlphaFoldDB" id="A0A0B2JZF6"/>
<dbReference type="SUPFAM" id="SSF58104">
    <property type="entry name" value="Methyl-accepting chemotaxis protein (MCP) signaling domain"/>
    <property type="match status" value="1"/>
</dbReference>
<comment type="similarity">
    <text evidence="6">Belongs to the methyl-accepting chemotaxis (MCP) protein family.</text>
</comment>
<dbReference type="InterPro" id="IPR009016">
    <property type="entry name" value="Fe_hydrogenase"/>
</dbReference>
<dbReference type="InterPro" id="IPR051310">
    <property type="entry name" value="MCP_chemotaxis"/>
</dbReference>
<feature type="domain" description="4Fe-4S ferredoxin-type" evidence="9">
    <location>
        <begin position="37"/>
        <end position="66"/>
    </location>
</feature>
<accession>A0A0B2JZF6</accession>
<organism evidence="11 12">
    <name type="scientific">Anaerovibrio lipolyticus</name>
    <dbReference type="NCBI Taxonomy" id="82374"/>
    <lineage>
        <taxon>Bacteria</taxon>
        <taxon>Bacillati</taxon>
        <taxon>Bacillota</taxon>
        <taxon>Negativicutes</taxon>
        <taxon>Selenomonadales</taxon>
        <taxon>Selenomonadaceae</taxon>
        <taxon>Anaerovibrio</taxon>
    </lineage>
</organism>
<dbReference type="InterPro" id="IPR007202">
    <property type="entry name" value="4Fe-4S_dom"/>
</dbReference>
<dbReference type="InterPro" id="IPR017900">
    <property type="entry name" value="4Fe4S_Fe_S_CS"/>
</dbReference>
<gene>
    <name evidence="11" type="ORF">NZ47_07485</name>
</gene>
<feature type="domain" description="4Fe-4S" evidence="10">
    <location>
        <begin position="374"/>
        <end position="436"/>
    </location>
</feature>
<keyword evidence="3" id="KW-0479">Metal-binding</keyword>
<feature type="domain" description="Methyl-accepting transducer" evidence="8">
    <location>
        <begin position="404"/>
        <end position="610"/>
    </location>
</feature>
<dbReference type="Pfam" id="PF12838">
    <property type="entry name" value="Fer4_7"/>
    <property type="match status" value="1"/>
</dbReference>
<dbReference type="Gene3D" id="3.40.50.1780">
    <property type="match status" value="1"/>
</dbReference>
<evidence type="ECO:0000259" key="10">
    <source>
        <dbReference type="PROSITE" id="PS51656"/>
    </source>
</evidence>
<dbReference type="SUPFAM" id="SSF54862">
    <property type="entry name" value="4Fe-4S ferredoxins"/>
    <property type="match status" value="1"/>
</dbReference>
<dbReference type="GO" id="GO:0051539">
    <property type="term" value="F:4 iron, 4 sulfur cluster binding"/>
    <property type="evidence" value="ECO:0007669"/>
    <property type="project" value="UniProtKB-KW"/>
</dbReference>
<dbReference type="Gene3D" id="3.40.950.10">
    <property type="entry name" value="Fe-only Hydrogenase (Larger Subunit), Chain L, domain 3"/>
    <property type="match status" value="1"/>
</dbReference>
<dbReference type="SUPFAM" id="SSF53920">
    <property type="entry name" value="Fe-only hydrogenase"/>
    <property type="match status" value="1"/>
</dbReference>
<dbReference type="PROSITE" id="PS00198">
    <property type="entry name" value="4FE4S_FER_1"/>
    <property type="match status" value="1"/>
</dbReference>
<dbReference type="Pfam" id="PF04060">
    <property type="entry name" value="FeS"/>
    <property type="match status" value="1"/>
</dbReference>
<dbReference type="Gene3D" id="3.30.70.20">
    <property type="match status" value="2"/>
</dbReference>
<keyword evidence="4" id="KW-0408">Iron</keyword>
<dbReference type="InterPro" id="IPR004090">
    <property type="entry name" value="Chemotax_Me-accpt_rcpt"/>
</dbReference>
<dbReference type="PROSITE" id="PS50111">
    <property type="entry name" value="CHEMOTAXIS_TRANSDUC_2"/>
    <property type="match status" value="1"/>
</dbReference>
<evidence type="ECO:0000256" key="4">
    <source>
        <dbReference type="ARBA" id="ARBA00023004"/>
    </source>
</evidence>
<dbReference type="RefSeq" id="WP_039208618.1">
    <property type="nucleotide sequence ID" value="NZ_JSCE01000153.1"/>
</dbReference>
<dbReference type="SMART" id="SM00283">
    <property type="entry name" value="MA"/>
    <property type="match status" value="1"/>
</dbReference>
<dbReference type="GO" id="GO:0007165">
    <property type="term" value="P:signal transduction"/>
    <property type="evidence" value="ECO:0007669"/>
    <property type="project" value="UniProtKB-KW"/>
</dbReference>
<evidence type="ECO:0000256" key="6">
    <source>
        <dbReference type="ARBA" id="ARBA00029447"/>
    </source>
</evidence>
<evidence type="ECO:0000313" key="11">
    <source>
        <dbReference type="EMBL" id="KHM51996.1"/>
    </source>
</evidence>
<evidence type="ECO:0000259" key="9">
    <source>
        <dbReference type="PROSITE" id="PS51379"/>
    </source>
</evidence>